<feature type="compositionally biased region" description="Polar residues" evidence="1">
    <location>
        <begin position="56"/>
        <end position="71"/>
    </location>
</feature>
<comment type="caution">
    <text evidence="2">The sequence shown here is derived from an EMBL/GenBank/DDBJ whole genome shotgun (WGS) entry which is preliminary data.</text>
</comment>
<feature type="compositionally biased region" description="Basic and acidic residues" evidence="1">
    <location>
        <begin position="115"/>
        <end position="127"/>
    </location>
</feature>
<dbReference type="Proteomes" id="UP001583177">
    <property type="component" value="Unassembled WGS sequence"/>
</dbReference>
<evidence type="ECO:0000313" key="2">
    <source>
        <dbReference type="EMBL" id="KAL1873239.1"/>
    </source>
</evidence>
<sequence>MAGNFRGARTVSPKNNYLSGWSKIAEDVKAGLKGIRGAGEAVRGGAMEATDELLDQNPNHPQTQVSETKNQSIKEKGKQQLASADDTIGRHHGTTRSQAAGGATLPGATAAPVATEKEYRSDSHVGA</sequence>
<keyword evidence="3" id="KW-1185">Reference proteome</keyword>
<reference evidence="2 3" key="1">
    <citation type="journal article" date="2024" name="IMA Fungus">
        <title>IMA Genome - F19 : A genome assembly and annotation guide to empower mycologists, including annotated draft genome sequences of Ceratocystis pirilliformis, Diaporthe australafricana, Fusarium ophioides, Paecilomyces lecythidis, and Sporothrix stenoceras.</title>
        <authorList>
            <person name="Aylward J."/>
            <person name="Wilson A.M."/>
            <person name="Visagie C.M."/>
            <person name="Spraker J."/>
            <person name="Barnes I."/>
            <person name="Buitendag C."/>
            <person name="Ceriani C."/>
            <person name="Del Mar Angel L."/>
            <person name="du Plessis D."/>
            <person name="Fuchs T."/>
            <person name="Gasser K."/>
            <person name="Kramer D."/>
            <person name="Li W."/>
            <person name="Munsamy K."/>
            <person name="Piso A."/>
            <person name="Price J.L."/>
            <person name="Sonnekus B."/>
            <person name="Thomas C."/>
            <person name="van der Nest A."/>
            <person name="van Dijk A."/>
            <person name="van Heerden A."/>
            <person name="van Vuuren N."/>
            <person name="Yilmaz N."/>
            <person name="Duong T.A."/>
            <person name="van der Merwe N.A."/>
            <person name="Wingfield M.J."/>
            <person name="Wingfield B.D."/>
        </authorList>
    </citation>
    <scope>NUCLEOTIDE SEQUENCE [LARGE SCALE GENOMIC DNA]</scope>
    <source>
        <strain evidence="2 3">CMW 18300</strain>
    </source>
</reference>
<feature type="region of interest" description="Disordered" evidence="1">
    <location>
        <begin position="46"/>
        <end position="127"/>
    </location>
</feature>
<name>A0ABR3XC87_9PEZI</name>
<evidence type="ECO:0000313" key="3">
    <source>
        <dbReference type="Proteomes" id="UP001583177"/>
    </source>
</evidence>
<feature type="compositionally biased region" description="Low complexity" evidence="1">
    <location>
        <begin position="99"/>
        <end position="114"/>
    </location>
</feature>
<protein>
    <submittedName>
        <fullName evidence="2">Uncharacterized protein</fullName>
    </submittedName>
</protein>
<organism evidence="2 3">
    <name type="scientific">Diaporthe australafricana</name>
    <dbReference type="NCBI Taxonomy" id="127596"/>
    <lineage>
        <taxon>Eukaryota</taxon>
        <taxon>Fungi</taxon>
        <taxon>Dikarya</taxon>
        <taxon>Ascomycota</taxon>
        <taxon>Pezizomycotina</taxon>
        <taxon>Sordariomycetes</taxon>
        <taxon>Sordariomycetidae</taxon>
        <taxon>Diaporthales</taxon>
        <taxon>Diaporthaceae</taxon>
        <taxon>Diaporthe</taxon>
    </lineage>
</organism>
<accession>A0ABR3XC87</accession>
<dbReference type="EMBL" id="JAWRVE010000026">
    <property type="protein sequence ID" value="KAL1873239.1"/>
    <property type="molecule type" value="Genomic_DNA"/>
</dbReference>
<proteinExistence type="predicted"/>
<gene>
    <name evidence="2" type="ORF">Daus18300_004059</name>
</gene>
<evidence type="ECO:0000256" key="1">
    <source>
        <dbReference type="SAM" id="MobiDB-lite"/>
    </source>
</evidence>